<evidence type="ECO:0000256" key="6">
    <source>
        <dbReference type="ARBA" id="ARBA00023098"/>
    </source>
</evidence>
<keyword evidence="3 10" id="KW-0812">Transmembrane</keyword>
<comment type="subcellular location">
    <subcellularLocation>
        <location evidence="1">Membrane</location>
        <topology evidence="1">Multi-pass membrane protein</topology>
    </subcellularLocation>
</comment>
<name>A0ABX8IFH2_9GAMM</name>
<keyword evidence="12" id="KW-1185">Reference proteome</keyword>
<evidence type="ECO:0000256" key="8">
    <source>
        <dbReference type="ARBA" id="ARBA00023160"/>
    </source>
</evidence>
<proteinExistence type="predicted"/>
<keyword evidence="8" id="KW-0275">Fatty acid biosynthesis</keyword>
<dbReference type="Proteomes" id="UP000683442">
    <property type="component" value="Chromosome"/>
</dbReference>
<evidence type="ECO:0000256" key="1">
    <source>
        <dbReference type="ARBA" id="ARBA00004141"/>
    </source>
</evidence>
<feature type="transmembrane region" description="Helical" evidence="10">
    <location>
        <begin position="82"/>
        <end position="109"/>
    </location>
</feature>
<keyword evidence="5 10" id="KW-1133">Transmembrane helix</keyword>
<reference evidence="11 12" key="1">
    <citation type="submission" date="2021-06" db="EMBL/GenBank/DDBJ databases">
        <title>Microbial metabolic specificity influences pelagic lipid remineralization.</title>
        <authorList>
            <person name="Behrendt L."/>
            <person name="Hunter J.E."/>
            <person name="Alcolombri U."/>
            <person name="Smriga S."/>
            <person name="Mincer T."/>
            <person name="Lowenstein D.P."/>
            <person name="Peaudecerf F.J."/>
            <person name="Fernandez V.I."/>
            <person name="Fredricks H."/>
            <person name="Almblad H."/>
            <person name="Harrison J.J."/>
            <person name="Stocker R."/>
            <person name="Van Mooy B.A.S."/>
        </authorList>
    </citation>
    <scope>NUCLEOTIDE SEQUENCE [LARGE SCALE GENOMIC DNA]</scope>
    <source>
        <strain evidence="11 12">HP15-B</strain>
    </source>
</reference>
<dbReference type="Pfam" id="PF04387">
    <property type="entry name" value="PTPLA"/>
    <property type="match status" value="1"/>
</dbReference>
<dbReference type="PANTHER" id="PTHR11035">
    <property type="entry name" value="VERY-LONG-CHAIN (3R)-3-HYDROXYACYL-COA DEHYDRATASE"/>
    <property type="match status" value="1"/>
</dbReference>
<keyword evidence="4" id="KW-0276">Fatty acid metabolism</keyword>
<keyword evidence="2" id="KW-0444">Lipid biosynthesis</keyword>
<organism evidence="11 12">
    <name type="scientific">Marinobacter adhaerens</name>
    <dbReference type="NCBI Taxonomy" id="1033846"/>
    <lineage>
        <taxon>Bacteria</taxon>
        <taxon>Pseudomonadati</taxon>
        <taxon>Pseudomonadota</taxon>
        <taxon>Gammaproteobacteria</taxon>
        <taxon>Pseudomonadales</taxon>
        <taxon>Marinobacteraceae</taxon>
        <taxon>Marinobacter</taxon>
    </lineage>
</organism>
<evidence type="ECO:0000256" key="5">
    <source>
        <dbReference type="ARBA" id="ARBA00022989"/>
    </source>
</evidence>
<evidence type="ECO:0000256" key="2">
    <source>
        <dbReference type="ARBA" id="ARBA00022516"/>
    </source>
</evidence>
<feature type="transmembrane region" description="Helical" evidence="10">
    <location>
        <begin position="158"/>
        <end position="179"/>
    </location>
</feature>
<accession>A0ABX8IFH2</accession>
<evidence type="ECO:0000256" key="10">
    <source>
        <dbReference type="SAM" id="Phobius"/>
    </source>
</evidence>
<protein>
    <submittedName>
        <fullName evidence="11">Protein tyrosine phosphatase-like domain-containing protein</fullName>
    </submittedName>
</protein>
<sequence length="191" mass="21443">MGVQSVGHNSLSSQYNLIQLCLQVSILFVGLTVALGHLSVTQLIYVVALSQFGAITEVLSAIKRGISSQVAASVAQVSARLAVTFALFVFMSVGPLWIAVFLAMVWALADGIRYLYYIRKASKLLAWLRYNSFIVLYPLGMSLENIIVWKILLRYSESPVWLFLAFLACYSIPAIKIYMYMLRQRKKHLPN</sequence>
<feature type="transmembrane region" description="Helical" evidence="10">
    <location>
        <begin position="17"/>
        <end position="36"/>
    </location>
</feature>
<evidence type="ECO:0000256" key="3">
    <source>
        <dbReference type="ARBA" id="ARBA00022692"/>
    </source>
</evidence>
<gene>
    <name evidence="11" type="ORF">KQ249_17695</name>
</gene>
<dbReference type="EMBL" id="CP076686">
    <property type="protein sequence ID" value="QWV12485.1"/>
    <property type="molecule type" value="Genomic_DNA"/>
</dbReference>
<dbReference type="GeneID" id="78561300"/>
<evidence type="ECO:0000256" key="7">
    <source>
        <dbReference type="ARBA" id="ARBA00023136"/>
    </source>
</evidence>
<evidence type="ECO:0000313" key="11">
    <source>
        <dbReference type="EMBL" id="QWV12485.1"/>
    </source>
</evidence>
<dbReference type="RefSeq" id="WP_041645462.1">
    <property type="nucleotide sequence ID" value="NZ_CP076686.1"/>
</dbReference>
<keyword evidence="6" id="KW-0443">Lipid metabolism</keyword>
<keyword evidence="9" id="KW-0456">Lyase</keyword>
<dbReference type="InterPro" id="IPR007482">
    <property type="entry name" value="Tyr_Pase-like_PTPLA"/>
</dbReference>
<keyword evidence="7 10" id="KW-0472">Membrane</keyword>
<evidence type="ECO:0000313" key="12">
    <source>
        <dbReference type="Proteomes" id="UP000683442"/>
    </source>
</evidence>
<evidence type="ECO:0000256" key="4">
    <source>
        <dbReference type="ARBA" id="ARBA00022832"/>
    </source>
</evidence>
<evidence type="ECO:0000256" key="9">
    <source>
        <dbReference type="ARBA" id="ARBA00023239"/>
    </source>
</evidence>
<feature type="transmembrane region" description="Helical" evidence="10">
    <location>
        <begin position="130"/>
        <end position="152"/>
    </location>
</feature>